<evidence type="ECO:0000313" key="3">
    <source>
        <dbReference type="EMBL" id="KNB51888.1"/>
    </source>
</evidence>
<keyword evidence="2" id="KW-1133">Transmembrane helix</keyword>
<evidence type="ECO:0000256" key="1">
    <source>
        <dbReference type="SAM" id="MobiDB-lite"/>
    </source>
</evidence>
<sequence>MSSKQSASKSARKSASRERGRERAPGQTGAQSKAPAAPEPAGERPARLTAAAALTGLEGAALVAGGVYMLVMGLLGKPDSPQQAELGGLTVLVLALLPLCAARGLWLRRRWSRGPALITQLMALPVAWTLFSTGGAMIAAGVLLALAAVATLVLLVNPTATEALGIGPRAS</sequence>
<keyword evidence="2" id="KW-0812">Transmembrane</keyword>
<dbReference type="AlphaFoldDB" id="A0A0K9XF72"/>
<feature type="region of interest" description="Disordered" evidence="1">
    <location>
        <begin position="1"/>
        <end position="45"/>
    </location>
</feature>
<keyword evidence="2" id="KW-0472">Membrane</keyword>
<feature type="compositionally biased region" description="Basic and acidic residues" evidence="1">
    <location>
        <begin position="15"/>
        <end position="24"/>
    </location>
</feature>
<dbReference type="PATRIC" id="fig|1678637.3.peg.3546"/>
<evidence type="ECO:0000256" key="2">
    <source>
        <dbReference type="SAM" id="Phobius"/>
    </source>
</evidence>
<dbReference type="STRING" id="1678637.AC230_16450"/>
<keyword evidence="4" id="KW-1185">Reference proteome</keyword>
<gene>
    <name evidence="3" type="ORF">AC230_16450</name>
</gene>
<name>A0A0K9XF72_9ACTN</name>
<feature type="transmembrane region" description="Helical" evidence="2">
    <location>
        <begin position="51"/>
        <end position="74"/>
    </location>
</feature>
<comment type="caution">
    <text evidence="3">The sequence shown here is derived from an EMBL/GenBank/DDBJ whole genome shotgun (WGS) entry which is preliminary data.</text>
</comment>
<dbReference type="RefSeq" id="WP_049716900.1">
    <property type="nucleotide sequence ID" value="NZ_LFXA01000009.1"/>
</dbReference>
<organism evidence="3 4">
    <name type="scientific">Streptomyces caatingaensis</name>
    <dbReference type="NCBI Taxonomy" id="1678637"/>
    <lineage>
        <taxon>Bacteria</taxon>
        <taxon>Bacillati</taxon>
        <taxon>Actinomycetota</taxon>
        <taxon>Actinomycetes</taxon>
        <taxon>Kitasatosporales</taxon>
        <taxon>Streptomycetaceae</taxon>
        <taxon>Streptomyces</taxon>
    </lineage>
</organism>
<accession>A0A0K9XF72</accession>
<proteinExistence type="predicted"/>
<feature type="transmembrane region" description="Helical" evidence="2">
    <location>
        <begin position="86"/>
        <end position="107"/>
    </location>
</feature>
<protein>
    <submittedName>
        <fullName evidence="3">Membrane protein</fullName>
    </submittedName>
</protein>
<reference evidence="4" key="1">
    <citation type="submission" date="2015-07" db="EMBL/GenBank/DDBJ databases">
        <title>Draft genome sequence of Streptomyces sp. CMAA 1322, a bacterium isolated from Caatinga biome, from dry forest semiarid of Brazil.</title>
        <authorList>
            <person name="Santos S.N."/>
            <person name="Gacesa R."/>
            <person name="Taketani R.G."/>
            <person name="Long P.F."/>
            <person name="Melo I.S."/>
        </authorList>
    </citation>
    <scope>NUCLEOTIDE SEQUENCE [LARGE SCALE GENOMIC DNA]</scope>
    <source>
        <strain evidence="4">CMAA 1322</strain>
    </source>
</reference>
<dbReference type="Proteomes" id="UP000037288">
    <property type="component" value="Unassembled WGS sequence"/>
</dbReference>
<feature type="transmembrane region" description="Helical" evidence="2">
    <location>
        <begin position="114"/>
        <end position="131"/>
    </location>
</feature>
<feature type="transmembrane region" description="Helical" evidence="2">
    <location>
        <begin position="137"/>
        <end position="156"/>
    </location>
</feature>
<evidence type="ECO:0000313" key="4">
    <source>
        <dbReference type="Proteomes" id="UP000037288"/>
    </source>
</evidence>
<dbReference type="EMBL" id="LFXA01000009">
    <property type="protein sequence ID" value="KNB51888.1"/>
    <property type="molecule type" value="Genomic_DNA"/>
</dbReference>